<accession>A0A6S6S4D3</accession>
<evidence type="ECO:0000313" key="2">
    <source>
        <dbReference type="EMBL" id="CAA6802513.1"/>
    </source>
</evidence>
<dbReference type="AlphaFoldDB" id="A0A6S6S4D3"/>
<feature type="chain" id="PRO_5028311926" evidence="1">
    <location>
        <begin position="32"/>
        <end position="133"/>
    </location>
</feature>
<proteinExistence type="predicted"/>
<reference evidence="2" key="1">
    <citation type="submission" date="2020-01" db="EMBL/GenBank/DDBJ databases">
        <authorList>
            <person name="Meier V. D."/>
            <person name="Meier V D."/>
        </authorList>
    </citation>
    <scope>NUCLEOTIDE SEQUENCE</scope>
    <source>
        <strain evidence="2">HLG_WM_MAG_09</strain>
    </source>
</reference>
<keyword evidence="1" id="KW-0732">Signal</keyword>
<feature type="signal peptide" evidence="1">
    <location>
        <begin position="1"/>
        <end position="31"/>
    </location>
</feature>
<name>A0A6S6S4D3_9GAMM</name>
<protein>
    <submittedName>
        <fullName evidence="2">Uncharacterized protein</fullName>
    </submittedName>
</protein>
<organism evidence="2">
    <name type="scientific">uncultured Thiotrichaceae bacterium</name>
    <dbReference type="NCBI Taxonomy" id="298394"/>
    <lineage>
        <taxon>Bacteria</taxon>
        <taxon>Pseudomonadati</taxon>
        <taxon>Pseudomonadota</taxon>
        <taxon>Gammaproteobacteria</taxon>
        <taxon>Thiotrichales</taxon>
        <taxon>Thiotrichaceae</taxon>
        <taxon>environmental samples</taxon>
    </lineage>
</organism>
<sequence>MMFLFKVKKVVGWAITALSLMCLLGSASVYAADNTVSSSKVHIHKNSSGGKGRDTVVLIRPPQLAENTCALFVSAQVKYDKKRWGESEIKSLPKRGCNPDRGQCNVVVSWKQAPLGYLHYWVEARWTVKSSGC</sequence>
<evidence type="ECO:0000256" key="1">
    <source>
        <dbReference type="SAM" id="SignalP"/>
    </source>
</evidence>
<gene>
    <name evidence="2" type="ORF">HELGO_WM29208</name>
</gene>
<dbReference type="EMBL" id="CACVAT010000045">
    <property type="protein sequence ID" value="CAA6802513.1"/>
    <property type="molecule type" value="Genomic_DNA"/>
</dbReference>